<dbReference type="PROSITE" id="PS51420">
    <property type="entry name" value="RHO"/>
    <property type="match status" value="1"/>
</dbReference>
<protein>
    <recommendedName>
        <fullName evidence="8">Cell division control protein 42 homolog</fullName>
    </recommendedName>
</protein>
<dbReference type="Proteomes" id="UP000663855">
    <property type="component" value="Unassembled WGS sequence"/>
</dbReference>
<gene>
    <name evidence="4" type="ORF">CJN711_LOCUS26495</name>
    <name evidence="3" type="ORF">KQP761_LOCUS10417</name>
    <name evidence="6" type="ORF">MBJ925_LOCUS32342</name>
    <name evidence="5" type="ORF">WKI299_LOCUS19672</name>
</gene>
<dbReference type="EMBL" id="CAJNOV010012464">
    <property type="protein sequence ID" value="CAF1487098.1"/>
    <property type="molecule type" value="Genomic_DNA"/>
</dbReference>
<dbReference type="GO" id="GO:0003924">
    <property type="term" value="F:GTPase activity"/>
    <property type="evidence" value="ECO:0007669"/>
    <property type="project" value="InterPro"/>
</dbReference>
<organism evidence="4 7">
    <name type="scientific">Rotaria magnacalcarata</name>
    <dbReference type="NCBI Taxonomy" id="392030"/>
    <lineage>
        <taxon>Eukaryota</taxon>
        <taxon>Metazoa</taxon>
        <taxon>Spiralia</taxon>
        <taxon>Gnathifera</taxon>
        <taxon>Rotifera</taxon>
        <taxon>Eurotatoria</taxon>
        <taxon>Bdelloidea</taxon>
        <taxon>Philodinida</taxon>
        <taxon>Philodinidae</taxon>
        <taxon>Rotaria</taxon>
    </lineage>
</organism>
<sequence length="215" mass="24544">MLFIEHYRRQNQFTQIRMEENTQSIKCVIVGDGTVGKTCMLITYATKLFPTDYIPTVFDNYAVTISIDGKPCLLGLFDTAGQEEFDRLRPLSYPQTDVFLVCFSIISYSSLSNVREKWAPEIKHYCPKTPFILVGTQIDLRNDPATLEKLQKSNERPITQKQAEKFAHDIKAVQYVECSARSQEGLKHVFDEAIMIGLKNSARRAKPEKPPCTLL</sequence>
<dbReference type="Gene3D" id="3.40.50.300">
    <property type="entry name" value="P-loop containing nucleotide triphosphate hydrolases"/>
    <property type="match status" value="1"/>
</dbReference>
<evidence type="ECO:0000313" key="3">
    <source>
        <dbReference type="EMBL" id="CAF1417166.1"/>
    </source>
</evidence>
<evidence type="ECO:0000313" key="5">
    <source>
        <dbReference type="EMBL" id="CAF2098304.1"/>
    </source>
</evidence>
<dbReference type="CDD" id="cd00157">
    <property type="entry name" value="Rho"/>
    <property type="match status" value="1"/>
</dbReference>
<name>A0A815S8B5_9BILA</name>
<keyword evidence="2" id="KW-0342">GTP-binding</keyword>
<accession>A0A815S8B5</accession>
<evidence type="ECO:0000256" key="1">
    <source>
        <dbReference type="ARBA" id="ARBA00022741"/>
    </source>
</evidence>
<dbReference type="PROSITE" id="PS51419">
    <property type="entry name" value="RAB"/>
    <property type="match status" value="1"/>
</dbReference>
<dbReference type="Proteomes" id="UP000663856">
    <property type="component" value="Unassembled WGS sequence"/>
</dbReference>
<dbReference type="Proteomes" id="UP000663834">
    <property type="component" value="Unassembled WGS sequence"/>
</dbReference>
<reference evidence="4" key="1">
    <citation type="submission" date="2021-02" db="EMBL/GenBank/DDBJ databases">
        <authorList>
            <person name="Nowell W R."/>
        </authorList>
    </citation>
    <scope>NUCLEOTIDE SEQUENCE</scope>
</reference>
<evidence type="ECO:0000313" key="4">
    <source>
        <dbReference type="EMBL" id="CAF1487098.1"/>
    </source>
</evidence>
<dbReference type="AlphaFoldDB" id="A0A815S8B5"/>
<dbReference type="PANTHER" id="PTHR24072">
    <property type="entry name" value="RHO FAMILY GTPASE"/>
    <property type="match status" value="1"/>
</dbReference>
<evidence type="ECO:0000256" key="2">
    <source>
        <dbReference type="ARBA" id="ARBA00023134"/>
    </source>
</evidence>
<dbReference type="GO" id="GO:0007264">
    <property type="term" value="P:small GTPase-mediated signal transduction"/>
    <property type="evidence" value="ECO:0007669"/>
    <property type="project" value="InterPro"/>
</dbReference>
<dbReference type="GO" id="GO:0005525">
    <property type="term" value="F:GTP binding"/>
    <property type="evidence" value="ECO:0007669"/>
    <property type="project" value="UniProtKB-KW"/>
</dbReference>
<comment type="caution">
    <text evidence="4">The sequence shown here is derived from an EMBL/GenBank/DDBJ whole genome shotgun (WGS) entry which is preliminary data.</text>
</comment>
<evidence type="ECO:0000313" key="7">
    <source>
        <dbReference type="Proteomes" id="UP000663855"/>
    </source>
</evidence>
<dbReference type="SMART" id="SM00173">
    <property type="entry name" value="RAS"/>
    <property type="match status" value="1"/>
</dbReference>
<dbReference type="SMART" id="SM00174">
    <property type="entry name" value="RHO"/>
    <property type="match status" value="1"/>
</dbReference>
<dbReference type="SMART" id="SM00175">
    <property type="entry name" value="RAB"/>
    <property type="match status" value="1"/>
</dbReference>
<dbReference type="EMBL" id="CAJNRF010008117">
    <property type="protein sequence ID" value="CAF2098304.1"/>
    <property type="molecule type" value="Genomic_DNA"/>
</dbReference>
<evidence type="ECO:0008006" key="8">
    <source>
        <dbReference type="Google" id="ProtNLM"/>
    </source>
</evidence>
<dbReference type="Proteomes" id="UP000663824">
    <property type="component" value="Unassembled WGS sequence"/>
</dbReference>
<dbReference type="InterPro" id="IPR027417">
    <property type="entry name" value="P-loop_NTPase"/>
</dbReference>
<dbReference type="Pfam" id="PF00071">
    <property type="entry name" value="Ras"/>
    <property type="match status" value="1"/>
</dbReference>
<dbReference type="PROSITE" id="PS51421">
    <property type="entry name" value="RAS"/>
    <property type="match status" value="1"/>
</dbReference>
<dbReference type="SUPFAM" id="SSF52540">
    <property type="entry name" value="P-loop containing nucleoside triphosphate hydrolases"/>
    <property type="match status" value="1"/>
</dbReference>
<dbReference type="FunFam" id="3.40.50.300:FF:000118">
    <property type="entry name" value="Rho-related GTP-binding protein RhoG"/>
    <property type="match status" value="1"/>
</dbReference>
<evidence type="ECO:0000313" key="6">
    <source>
        <dbReference type="EMBL" id="CAF2156413.1"/>
    </source>
</evidence>
<dbReference type="InterPro" id="IPR003578">
    <property type="entry name" value="Small_GTPase_Rho"/>
</dbReference>
<dbReference type="InterPro" id="IPR005225">
    <property type="entry name" value="Small_GTP-bd"/>
</dbReference>
<dbReference type="EMBL" id="CAJNOW010004441">
    <property type="protein sequence ID" value="CAF1417166.1"/>
    <property type="molecule type" value="Genomic_DNA"/>
</dbReference>
<keyword evidence="1" id="KW-0547">Nucleotide-binding</keyword>
<dbReference type="InterPro" id="IPR001806">
    <property type="entry name" value="Small_GTPase"/>
</dbReference>
<proteinExistence type="predicted"/>
<dbReference type="OrthoDB" id="8830751at2759"/>
<dbReference type="PRINTS" id="PR00449">
    <property type="entry name" value="RASTRNSFRMNG"/>
</dbReference>
<dbReference type="EMBL" id="CAJNRE010017657">
    <property type="protein sequence ID" value="CAF2156413.1"/>
    <property type="molecule type" value="Genomic_DNA"/>
</dbReference>
<dbReference type="NCBIfam" id="TIGR00231">
    <property type="entry name" value="small_GTP"/>
    <property type="match status" value="1"/>
</dbReference>